<reference evidence="3 5" key="2">
    <citation type="journal article" date="2019" name="Appl. Microbiol. Biotechnol.">
        <title>Uncovering carbohydrate metabolism through a genotype-phenotype association study of 56 lactic acid bacteria genomes.</title>
        <authorList>
            <person name="Buron-Moles G."/>
            <person name="Chailyan A."/>
            <person name="Dolejs I."/>
            <person name="Forster J."/>
            <person name="Miks M.H."/>
        </authorList>
    </citation>
    <scope>NUCLEOTIDE SEQUENCE [LARGE SCALE GENOMIC DNA]</scope>
    <source>
        <strain evidence="3 5">DSM 10551</strain>
    </source>
</reference>
<dbReference type="AlphaFoldDB" id="A0A224VFH5"/>
<comment type="caution">
    <text evidence="2">The sequence shown here is derived from an EMBL/GenBank/DDBJ whole genome shotgun (WGS) entry which is preliminary data.</text>
</comment>
<keyword evidence="1" id="KW-1133">Transmembrane helix</keyword>
<keyword evidence="1" id="KW-0472">Membrane</keyword>
<feature type="transmembrane region" description="Helical" evidence="1">
    <location>
        <begin position="30"/>
        <end position="52"/>
    </location>
</feature>
<keyword evidence="5" id="KW-1185">Reference proteome</keyword>
<sequence>MRALIGFAGLISMVMCIAAVIFLIMGSRRIAVPLVSVGLVILIICYGAATYISHSDNKK</sequence>
<reference evidence="3" key="3">
    <citation type="submission" date="2019-02" db="EMBL/GenBank/DDBJ databases">
        <authorList>
            <person name="Buron G."/>
            <person name="Chaylann A."/>
            <person name="Dolejs I."/>
            <person name="Forster J."/>
            <person name="Miks M.H."/>
        </authorList>
    </citation>
    <scope>NUCLEOTIDE SEQUENCE</scope>
    <source>
        <strain evidence="3">DSM 10551</strain>
    </source>
</reference>
<evidence type="ECO:0000313" key="5">
    <source>
        <dbReference type="Proteomes" id="UP000294668"/>
    </source>
</evidence>
<feature type="transmembrane region" description="Helical" evidence="1">
    <location>
        <begin position="7"/>
        <end position="24"/>
    </location>
</feature>
<keyword evidence="1" id="KW-0812">Transmembrane</keyword>
<evidence type="ECO:0000256" key="1">
    <source>
        <dbReference type="SAM" id="Phobius"/>
    </source>
</evidence>
<dbReference type="OrthoDB" id="2320359at2"/>
<evidence type="ECO:0000313" key="4">
    <source>
        <dbReference type="Proteomes" id="UP000214739"/>
    </source>
</evidence>
<dbReference type="EMBL" id="PUFL01000009">
    <property type="protein sequence ID" value="TDG94916.1"/>
    <property type="molecule type" value="Genomic_DNA"/>
</dbReference>
<evidence type="ECO:0000313" key="2">
    <source>
        <dbReference type="EMBL" id="GAW71302.1"/>
    </source>
</evidence>
<protein>
    <submittedName>
        <fullName evidence="2">Uncharacterized protein</fullName>
    </submittedName>
</protein>
<proteinExistence type="predicted"/>
<dbReference type="RefSeq" id="WP_057961644.1">
    <property type="nucleotide sequence ID" value="NZ_BAAAXO010000039.1"/>
</dbReference>
<name>A0A224VFH5_9LACO</name>
<reference evidence="2 4" key="1">
    <citation type="journal article" date="2017" name="Biosci Microbiota Food Health">
        <title>Genomic characterization reconfirms the taxonomic status of Lactobacillus parakefiri.</title>
        <authorList>
            <person name="Tanizawa Y."/>
            <person name="Kobayashi H."/>
            <person name="Kaminuma E."/>
            <person name="Sakamoto M."/>
            <person name="Ohkuma M."/>
            <person name="Nakamura Y."/>
            <person name="Arita M."/>
            <person name="Tohno M."/>
        </authorList>
    </citation>
    <scope>NUCLEOTIDE SEQUENCE [LARGE SCALE GENOMIC DNA]</scope>
    <source>
        <strain evidence="2 4">JCM 8573</strain>
    </source>
</reference>
<dbReference type="Proteomes" id="UP000294668">
    <property type="component" value="Unassembled WGS sequence"/>
</dbReference>
<evidence type="ECO:0000313" key="3">
    <source>
        <dbReference type="EMBL" id="TDG94916.1"/>
    </source>
</evidence>
<accession>A0A224VFH5</accession>
<dbReference type="EMBL" id="BDGB01000029">
    <property type="protein sequence ID" value="GAW71302.1"/>
    <property type="molecule type" value="Genomic_DNA"/>
</dbReference>
<organism evidence="2 4">
    <name type="scientific">Lentilactobacillus parakefiri</name>
    <dbReference type="NCBI Taxonomy" id="152332"/>
    <lineage>
        <taxon>Bacteria</taxon>
        <taxon>Bacillati</taxon>
        <taxon>Bacillota</taxon>
        <taxon>Bacilli</taxon>
        <taxon>Lactobacillales</taxon>
        <taxon>Lactobacillaceae</taxon>
        <taxon>Lentilactobacillus</taxon>
    </lineage>
</organism>
<dbReference type="Proteomes" id="UP000214739">
    <property type="component" value="Unassembled WGS sequence"/>
</dbReference>
<gene>
    <name evidence="3" type="ORF">C5L28_000955</name>
    <name evidence="2" type="ORF">LPKJCM_00382</name>
</gene>